<dbReference type="PANTHER" id="PTHR22600:SF57">
    <property type="entry name" value="BETA-N-ACETYLHEXOSAMINIDASE"/>
    <property type="match status" value="1"/>
</dbReference>
<dbReference type="GO" id="GO:0005975">
    <property type="term" value="P:carbohydrate metabolic process"/>
    <property type="evidence" value="ECO:0007669"/>
    <property type="project" value="InterPro"/>
</dbReference>
<dbReference type="PRINTS" id="PR00738">
    <property type="entry name" value="GLHYDRLASE20"/>
</dbReference>
<accession>A0A5M8QM75</accession>
<dbReference type="RefSeq" id="WP_149097526.1">
    <property type="nucleotide sequence ID" value="NZ_BMMG01000002.1"/>
</dbReference>
<evidence type="ECO:0000256" key="6">
    <source>
        <dbReference type="PIRSR" id="PIRSR625705-1"/>
    </source>
</evidence>
<dbReference type="Pfam" id="PF02838">
    <property type="entry name" value="Glyco_hydro_20b"/>
    <property type="match status" value="1"/>
</dbReference>
<dbReference type="AlphaFoldDB" id="A0A5M8QM75"/>
<evidence type="ECO:0000313" key="13">
    <source>
        <dbReference type="Proteomes" id="UP001570846"/>
    </source>
</evidence>
<dbReference type="Proteomes" id="UP000323866">
    <property type="component" value="Unassembled WGS sequence"/>
</dbReference>
<dbReference type="SUPFAM" id="SSF51445">
    <property type="entry name" value="(Trans)glycosidases"/>
    <property type="match status" value="1"/>
</dbReference>
<dbReference type="InterPro" id="IPR025705">
    <property type="entry name" value="Beta_hexosaminidase_sua/sub"/>
</dbReference>
<keyword evidence="4 10" id="KW-0378">Hydrolase</keyword>
<evidence type="ECO:0000256" key="5">
    <source>
        <dbReference type="ARBA" id="ARBA00023295"/>
    </source>
</evidence>
<keyword evidence="5" id="KW-0326">Glycosidase</keyword>
<evidence type="ECO:0000259" key="9">
    <source>
        <dbReference type="Pfam" id="PF02838"/>
    </source>
</evidence>
<evidence type="ECO:0000256" key="1">
    <source>
        <dbReference type="ARBA" id="ARBA00001231"/>
    </source>
</evidence>
<protein>
    <recommendedName>
        <fullName evidence="3">beta-N-acetylhexosaminidase</fullName>
        <ecNumber evidence="3">3.2.1.52</ecNumber>
    </recommendedName>
</protein>
<gene>
    <name evidence="11" type="ORF">ACD591_00190</name>
    <name evidence="10" type="ORF">FOE74_05105</name>
</gene>
<dbReference type="InterPro" id="IPR017853">
    <property type="entry name" value="GH"/>
</dbReference>
<dbReference type="PANTHER" id="PTHR22600">
    <property type="entry name" value="BETA-HEXOSAMINIDASE"/>
    <property type="match status" value="1"/>
</dbReference>
<evidence type="ECO:0000313" key="10">
    <source>
        <dbReference type="EMBL" id="KAA6435332.1"/>
    </source>
</evidence>
<dbReference type="Gene3D" id="3.20.20.80">
    <property type="entry name" value="Glycosidases"/>
    <property type="match status" value="1"/>
</dbReference>
<feature type="chain" id="PRO_5024352823" description="beta-N-acetylhexosaminidase" evidence="7">
    <location>
        <begin position="21"/>
        <end position="630"/>
    </location>
</feature>
<dbReference type="InterPro" id="IPR015883">
    <property type="entry name" value="Glyco_hydro_20_cat"/>
</dbReference>
<evidence type="ECO:0000313" key="11">
    <source>
        <dbReference type="EMBL" id="MFA1769692.1"/>
    </source>
</evidence>
<dbReference type="GO" id="GO:0016020">
    <property type="term" value="C:membrane"/>
    <property type="evidence" value="ECO:0007669"/>
    <property type="project" value="TreeGrafter"/>
</dbReference>
<keyword evidence="7" id="KW-0732">Signal</keyword>
<sequence length="630" mass="70851">MKRSLFVVCFWLVLWLPLAAQENARPPIALIPEPVSWQAKPGSFRITSKTVIEVAARDAAHLGVARLLAQRLRVPTGYPVPVVKTKGNVGAIRLALNATPVARLGQEGYTLEVSPQQVLITANAPAGWFYAIQTFMQLLPPAAESVKKVTGTAWAVPAISVEDYPRFAWRGLMVDVSRHFFPKEVIKSYLDQMARYKLNTFHWHLTDNQGWRVEIKSLPKLTEVGAWRVPRTGYWKGFTAPEPGEAATDGGFYSQEDIKEIIAYAAERFVTIVPEVDVPGHSLALIASYPNLSCTQTPQQVLAGDPWNPKRTNVLCIGNDSTFTELEKVFTELAQLFPGEYLHMGGDEVTRTYWDKCAKCQKRIKAEGLKNSEELQTYFLKRMARIIESKGKKVMGWYEKLEGGLAPNMAVMSWKDMKGGIAASNLGHKVVMTPAFHTYLDFYQGDPFLENGPFTVTRLSSTYNFDPLPQEANPSNVLGGQGSLWTEQVAHERKLQFMTWPRGLSLAEVFWTPQAKRQWDAFVPRLEAHLPRLEAAHVNYATHFYEPIISAVKDSAGVMKVVLSSEIKGVDMYYTFDDSNPDKFYPKYQGKPLDVPKGAHHIRAISYRHGKPVGREINLPLTEVEKRVRK</sequence>
<feature type="signal peptide" evidence="7">
    <location>
        <begin position="1"/>
        <end position="20"/>
    </location>
</feature>
<evidence type="ECO:0000313" key="12">
    <source>
        <dbReference type="Proteomes" id="UP000323866"/>
    </source>
</evidence>
<dbReference type="SUPFAM" id="SSF55545">
    <property type="entry name" value="beta-N-acetylhexosaminidase-like domain"/>
    <property type="match status" value="1"/>
</dbReference>
<reference evidence="10 12" key="1">
    <citation type="submission" date="2019-07" db="EMBL/GenBank/DDBJ databases">
        <authorList>
            <person name="Qu J.-H."/>
        </authorList>
    </citation>
    <scope>NUCLEOTIDE SEQUENCE [LARGE SCALE GENOMIC DNA]</scope>
    <source>
        <strain evidence="10 12">MDT1-10-3</strain>
    </source>
</reference>
<name>A0A5M8QM75_9BACT</name>
<dbReference type="Gene3D" id="3.30.379.10">
    <property type="entry name" value="Chitobiase/beta-hexosaminidase domain 2-like"/>
    <property type="match status" value="1"/>
</dbReference>
<feature type="domain" description="Beta-hexosaminidase bacterial type N-terminal" evidence="9">
    <location>
        <begin position="29"/>
        <end position="164"/>
    </location>
</feature>
<dbReference type="OrthoDB" id="9763537at2"/>
<dbReference type="InterPro" id="IPR015882">
    <property type="entry name" value="HEX_bac_N"/>
</dbReference>
<dbReference type="InterPro" id="IPR026876">
    <property type="entry name" value="Fn3_assoc_repeat"/>
</dbReference>
<dbReference type="Pfam" id="PF13287">
    <property type="entry name" value="Fn3_assoc"/>
    <property type="match status" value="1"/>
</dbReference>
<dbReference type="InterPro" id="IPR029018">
    <property type="entry name" value="Hex-like_dom2"/>
</dbReference>
<dbReference type="Pfam" id="PF00728">
    <property type="entry name" value="Glyco_hydro_20"/>
    <property type="match status" value="1"/>
</dbReference>
<feature type="domain" description="Glycoside hydrolase family 20 catalytic" evidence="8">
    <location>
        <begin position="167"/>
        <end position="513"/>
    </location>
</feature>
<comment type="catalytic activity">
    <reaction evidence="1">
        <text>Hydrolysis of terminal non-reducing N-acetyl-D-hexosamine residues in N-acetyl-beta-D-hexosaminides.</text>
        <dbReference type="EC" id="3.2.1.52"/>
    </reaction>
</comment>
<comment type="caution">
    <text evidence="10">The sequence shown here is derived from an EMBL/GenBank/DDBJ whole genome shotgun (WGS) entry which is preliminary data.</text>
</comment>
<dbReference type="GO" id="GO:0004563">
    <property type="term" value="F:beta-N-acetylhexosaminidase activity"/>
    <property type="evidence" value="ECO:0007669"/>
    <property type="project" value="UniProtKB-EC"/>
</dbReference>
<comment type="similarity">
    <text evidence="2">Belongs to the glycosyl hydrolase 20 family.</text>
</comment>
<dbReference type="EC" id="3.2.1.52" evidence="3"/>
<dbReference type="EMBL" id="JBGOGF010000001">
    <property type="protein sequence ID" value="MFA1769692.1"/>
    <property type="molecule type" value="Genomic_DNA"/>
</dbReference>
<evidence type="ECO:0000259" key="8">
    <source>
        <dbReference type="Pfam" id="PF00728"/>
    </source>
</evidence>
<keyword evidence="13" id="KW-1185">Reference proteome</keyword>
<dbReference type="CDD" id="cd06563">
    <property type="entry name" value="GH20_chitobiase-like"/>
    <property type="match status" value="1"/>
</dbReference>
<organism evidence="10 12">
    <name type="scientific">Rufibacter glacialis</name>
    <dbReference type="NCBI Taxonomy" id="1259555"/>
    <lineage>
        <taxon>Bacteria</taxon>
        <taxon>Pseudomonadati</taxon>
        <taxon>Bacteroidota</taxon>
        <taxon>Cytophagia</taxon>
        <taxon>Cytophagales</taxon>
        <taxon>Hymenobacteraceae</taxon>
        <taxon>Rufibacter</taxon>
    </lineage>
</organism>
<dbReference type="Proteomes" id="UP001570846">
    <property type="component" value="Unassembled WGS sequence"/>
</dbReference>
<evidence type="ECO:0000256" key="7">
    <source>
        <dbReference type="SAM" id="SignalP"/>
    </source>
</evidence>
<dbReference type="EMBL" id="VKKZ01000019">
    <property type="protein sequence ID" value="KAA6435332.1"/>
    <property type="molecule type" value="Genomic_DNA"/>
</dbReference>
<evidence type="ECO:0000256" key="4">
    <source>
        <dbReference type="ARBA" id="ARBA00022801"/>
    </source>
</evidence>
<proteinExistence type="inferred from homology"/>
<evidence type="ECO:0000256" key="2">
    <source>
        <dbReference type="ARBA" id="ARBA00006285"/>
    </source>
</evidence>
<reference evidence="10 12" key="2">
    <citation type="submission" date="2019-09" db="EMBL/GenBank/DDBJ databases">
        <title>A bacterium isolated from glacier soil.</title>
        <authorList>
            <person name="Liu Q."/>
        </authorList>
    </citation>
    <scope>NUCLEOTIDE SEQUENCE [LARGE SCALE GENOMIC DNA]</scope>
    <source>
        <strain evidence="10 12">MDT1-10-3</strain>
    </source>
</reference>
<evidence type="ECO:0000256" key="3">
    <source>
        <dbReference type="ARBA" id="ARBA00012663"/>
    </source>
</evidence>
<dbReference type="GO" id="GO:0030203">
    <property type="term" value="P:glycosaminoglycan metabolic process"/>
    <property type="evidence" value="ECO:0007669"/>
    <property type="project" value="TreeGrafter"/>
</dbReference>
<feature type="active site" description="Proton donor" evidence="6">
    <location>
        <position position="348"/>
    </location>
</feature>
<reference evidence="11 13" key="3">
    <citation type="submission" date="2024-08" db="EMBL/GenBank/DDBJ databases">
        <authorList>
            <person name="Wei W."/>
        </authorList>
    </citation>
    <scope>NUCLEOTIDE SEQUENCE [LARGE SCALE GENOMIC DNA]</scope>
    <source>
        <strain evidence="11 13">XU2</strain>
    </source>
</reference>